<evidence type="ECO:0000313" key="16">
    <source>
        <dbReference type="EMBL" id="KAJ3048418.1"/>
    </source>
</evidence>
<evidence type="ECO:0000256" key="1">
    <source>
        <dbReference type="ARBA" id="ARBA00000900"/>
    </source>
</evidence>
<dbReference type="GO" id="GO:0016567">
    <property type="term" value="P:protein ubiquitination"/>
    <property type="evidence" value="ECO:0007669"/>
    <property type="project" value="TreeGrafter"/>
</dbReference>
<keyword evidence="7 12" id="KW-0863">Zinc-finger</keyword>
<sequence length="282" mass="31010">MPVPAAGKGNSFTWHSVVWPLLGLLFWACFGAWWFHRRIVARNRAIHDAEALELRAALEGAVVHPPAQKVKMVMQPEAVRALPVTVFQATPKKSLDAKRSASPSTSPLPPIPEDATSNPDKSDDVEIEQAPSPKSRKLSISNDEPIAEEEEDDEDMWNVCVICLENYVDGDQLRILPCGHMYHPGCIDPWLTTETAECPLCKAKAGATVARIIDDPATPAPPRPPSPHAAHNEYTPRASVETYRSGRSYRSQRDGSPPESGVQRVVIDTPLGTTIVSIMRMR</sequence>
<evidence type="ECO:0000256" key="14">
    <source>
        <dbReference type="SAM" id="Phobius"/>
    </source>
</evidence>
<evidence type="ECO:0000256" key="4">
    <source>
        <dbReference type="ARBA" id="ARBA00022679"/>
    </source>
</evidence>
<evidence type="ECO:0000256" key="6">
    <source>
        <dbReference type="ARBA" id="ARBA00022723"/>
    </source>
</evidence>
<dbReference type="EC" id="2.3.2.27" evidence="3"/>
<evidence type="ECO:0000256" key="5">
    <source>
        <dbReference type="ARBA" id="ARBA00022692"/>
    </source>
</evidence>
<evidence type="ECO:0000256" key="3">
    <source>
        <dbReference type="ARBA" id="ARBA00012483"/>
    </source>
</evidence>
<comment type="caution">
    <text evidence="16">The sequence shown here is derived from an EMBL/GenBank/DDBJ whole genome shotgun (WGS) entry which is preliminary data.</text>
</comment>
<evidence type="ECO:0000256" key="13">
    <source>
        <dbReference type="SAM" id="MobiDB-lite"/>
    </source>
</evidence>
<dbReference type="AlphaFoldDB" id="A0AAD5X334"/>
<dbReference type="GO" id="GO:0006511">
    <property type="term" value="P:ubiquitin-dependent protein catabolic process"/>
    <property type="evidence" value="ECO:0007669"/>
    <property type="project" value="TreeGrafter"/>
</dbReference>
<accession>A0AAD5X334</accession>
<dbReference type="Pfam" id="PF13639">
    <property type="entry name" value="zf-RING_2"/>
    <property type="match status" value="1"/>
</dbReference>
<evidence type="ECO:0000256" key="8">
    <source>
        <dbReference type="ARBA" id="ARBA00022786"/>
    </source>
</evidence>
<keyword evidence="17" id="KW-1185">Reference proteome</keyword>
<name>A0AAD5X334_9FUNG</name>
<keyword evidence="8" id="KW-0833">Ubl conjugation pathway</keyword>
<keyword evidence="4" id="KW-0808">Transferase</keyword>
<reference evidence="16" key="1">
    <citation type="submission" date="2020-05" db="EMBL/GenBank/DDBJ databases">
        <title>Phylogenomic resolution of chytrid fungi.</title>
        <authorList>
            <person name="Stajich J.E."/>
            <person name="Amses K."/>
            <person name="Simmons R."/>
            <person name="Seto K."/>
            <person name="Myers J."/>
            <person name="Bonds A."/>
            <person name="Quandt C.A."/>
            <person name="Barry K."/>
            <person name="Liu P."/>
            <person name="Grigoriev I."/>
            <person name="Longcore J.E."/>
            <person name="James T.Y."/>
        </authorList>
    </citation>
    <scope>NUCLEOTIDE SEQUENCE</scope>
    <source>
        <strain evidence="16">JEL0318</strain>
    </source>
</reference>
<keyword evidence="5 14" id="KW-0812">Transmembrane</keyword>
<keyword evidence="6" id="KW-0479">Metal-binding</keyword>
<evidence type="ECO:0000256" key="2">
    <source>
        <dbReference type="ARBA" id="ARBA00004141"/>
    </source>
</evidence>
<dbReference type="SMART" id="SM00184">
    <property type="entry name" value="RING"/>
    <property type="match status" value="1"/>
</dbReference>
<comment type="catalytic activity">
    <reaction evidence="1">
        <text>S-ubiquitinyl-[E2 ubiquitin-conjugating enzyme]-L-cysteine + [acceptor protein]-L-lysine = [E2 ubiquitin-conjugating enzyme]-L-cysteine + N(6)-ubiquitinyl-[acceptor protein]-L-lysine.</text>
        <dbReference type="EC" id="2.3.2.27"/>
    </reaction>
</comment>
<evidence type="ECO:0000256" key="9">
    <source>
        <dbReference type="ARBA" id="ARBA00022833"/>
    </source>
</evidence>
<dbReference type="GO" id="GO:0061630">
    <property type="term" value="F:ubiquitin protein ligase activity"/>
    <property type="evidence" value="ECO:0007669"/>
    <property type="project" value="UniProtKB-EC"/>
</dbReference>
<proteinExistence type="predicted"/>
<dbReference type="Gene3D" id="3.30.40.10">
    <property type="entry name" value="Zinc/RING finger domain, C3HC4 (zinc finger)"/>
    <property type="match status" value="1"/>
</dbReference>
<evidence type="ECO:0000256" key="7">
    <source>
        <dbReference type="ARBA" id="ARBA00022771"/>
    </source>
</evidence>
<dbReference type="EMBL" id="JADGJD010000794">
    <property type="protein sequence ID" value="KAJ3048418.1"/>
    <property type="molecule type" value="Genomic_DNA"/>
</dbReference>
<keyword evidence="9" id="KW-0862">Zinc</keyword>
<feature type="compositionally biased region" description="Pro residues" evidence="13">
    <location>
        <begin position="218"/>
        <end position="227"/>
    </location>
</feature>
<evidence type="ECO:0000313" key="17">
    <source>
        <dbReference type="Proteomes" id="UP001212841"/>
    </source>
</evidence>
<dbReference type="GO" id="GO:0008270">
    <property type="term" value="F:zinc ion binding"/>
    <property type="evidence" value="ECO:0007669"/>
    <property type="project" value="UniProtKB-KW"/>
</dbReference>
<protein>
    <recommendedName>
        <fullName evidence="3">RING-type E3 ubiquitin transferase</fullName>
        <ecNumber evidence="3">2.3.2.27</ecNumber>
    </recommendedName>
</protein>
<keyword evidence="10 14" id="KW-1133">Transmembrane helix</keyword>
<organism evidence="16 17">
    <name type="scientific">Rhizophlyctis rosea</name>
    <dbReference type="NCBI Taxonomy" id="64517"/>
    <lineage>
        <taxon>Eukaryota</taxon>
        <taxon>Fungi</taxon>
        <taxon>Fungi incertae sedis</taxon>
        <taxon>Chytridiomycota</taxon>
        <taxon>Chytridiomycota incertae sedis</taxon>
        <taxon>Chytridiomycetes</taxon>
        <taxon>Rhizophlyctidales</taxon>
        <taxon>Rhizophlyctidaceae</taxon>
        <taxon>Rhizophlyctis</taxon>
    </lineage>
</organism>
<dbReference type="PROSITE" id="PS50089">
    <property type="entry name" value="ZF_RING_2"/>
    <property type="match status" value="1"/>
</dbReference>
<dbReference type="PANTHER" id="PTHR45977">
    <property type="entry name" value="TARGET OF ERK KINASE MPK-1"/>
    <property type="match status" value="1"/>
</dbReference>
<dbReference type="PANTHER" id="PTHR45977:SF4">
    <property type="entry name" value="RING-TYPE DOMAIN-CONTAINING PROTEIN"/>
    <property type="match status" value="1"/>
</dbReference>
<evidence type="ECO:0000256" key="11">
    <source>
        <dbReference type="ARBA" id="ARBA00023136"/>
    </source>
</evidence>
<feature type="region of interest" description="Disordered" evidence="13">
    <location>
        <begin position="214"/>
        <end position="263"/>
    </location>
</feature>
<evidence type="ECO:0000256" key="12">
    <source>
        <dbReference type="PROSITE-ProRule" id="PRU00175"/>
    </source>
</evidence>
<dbReference type="SUPFAM" id="SSF57850">
    <property type="entry name" value="RING/U-box"/>
    <property type="match status" value="1"/>
</dbReference>
<dbReference type="Proteomes" id="UP001212841">
    <property type="component" value="Unassembled WGS sequence"/>
</dbReference>
<evidence type="ECO:0000256" key="10">
    <source>
        <dbReference type="ARBA" id="ARBA00022989"/>
    </source>
</evidence>
<feature type="domain" description="RING-type" evidence="15">
    <location>
        <begin position="160"/>
        <end position="202"/>
    </location>
</feature>
<dbReference type="InterPro" id="IPR001841">
    <property type="entry name" value="Znf_RING"/>
</dbReference>
<evidence type="ECO:0000259" key="15">
    <source>
        <dbReference type="PROSITE" id="PS50089"/>
    </source>
</evidence>
<comment type="subcellular location">
    <subcellularLocation>
        <location evidence="2">Membrane</location>
        <topology evidence="2">Multi-pass membrane protein</topology>
    </subcellularLocation>
</comment>
<dbReference type="GO" id="GO:0016020">
    <property type="term" value="C:membrane"/>
    <property type="evidence" value="ECO:0007669"/>
    <property type="project" value="UniProtKB-SubCell"/>
</dbReference>
<feature type="region of interest" description="Disordered" evidence="13">
    <location>
        <begin position="93"/>
        <end position="152"/>
    </location>
</feature>
<gene>
    <name evidence="16" type="primary">RNF13_1</name>
    <name evidence="16" type="ORF">HK097_010544</name>
</gene>
<keyword evidence="11 14" id="KW-0472">Membrane</keyword>
<feature type="transmembrane region" description="Helical" evidence="14">
    <location>
        <begin position="12"/>
        <end position="35"/>
    </location>
</feature>
<dbReference type="InterPro" id="IPR013083">
    <property type="entry name" value="Znf_RING/FYVE/PHD"/>
</dbReference>